<feature type="transmembrane region" description="Helical" evidence="1">
    <location>
        <begin position="162"/>
        <end position="181"/>
    </location>
</feature>
<keyword evidence="1" id="KW-0472">Membrane</keyword>
<proteinExistence type="predicted"/>
<keyword evidence="1" id="KW-0812">Transmembrane</keyword>
<comment type="caution">
    <text evidence="2">The sequence shown here is derived from an EMBL/GenBank/DDBJ whole genome shotgun (WGS) entry which is preliminary data.</text>
</comment>
<name>A0ABV2GDB2_9BACL</name>
<keyword evidence="3" id="KW-1185">Reference proteome</keyword>
<dbReference type="NCBIfam" id="TIGR02357">
    <property type="entry name" value="ECF_ThiT_YuaJ"/>
    <property type="match status" value="1"/>
</dbReference>
<dbReference type="Gene3D" id="1.10.1760.20">
    <property type="match status" value="1"/>
</dbReference>
<sequence length="196" mass="21106">MQQRSRLQFLIEVAIFSAIGIVLDQISIKLWFQGGSISLTMVPIILMAFRWGLGGGLLTGLILGVLQMFAGAYIIHPVQGFLDYPAAYTVIGFAGLFAPLVAAAAKKGNKTAMIWAISAGTVLGGILRYVCHVLSGVVFFGATALDLGENVWWYSIVYNAGYMIPSIILTAAVNALIFTAAPRLLKLKQLKLQSVR</sequence>
<feature type="transmembrane region" description="Helical" evidence="1">
    <location>
        <begin position="30"/>
        <end position="49"/>
    </location>
</feature>
<dbReference type="RefSeq" id="WP_354198170.1">
    <property type="nucleotide sequence ID" value="NZ_JBEPLW010000019.1"/>
</dbReference>
<feature type="transmembrane region" description="Helical" evidence="1">
    <location>
        <begin position="87"/>
        <end position="105"/>
    </location>
</feature>
<evidence type="ECO:0000313" key="2">
    <source>
        <dbReference type="EMBL" id="MET3576268.1"/>
    </source>
</evidence>
<evidence type="ECO:0000256" key="1">
    <source>
        <dbReference type="SAM" id="Phobius"/>
    </source>
</evidence>
<organism evidence="2 3">
    <name type="scientific">Bhargavaea ullalensis</name>
    <dbReference type="NCBI Taxonomy" id="1265685"/>
    <lineage>
        <taxon>Bacteria</taxon>
        <taxon>Bacillati</taxon>
        <taxon>Bacillota</taxon>
        <taxon>Bacilli</taxon>
        <taxon>Bacillales</taxon>
        <taxon>Caryophanaceae</taxon>
        <taxon>Bhargavaea</taxon>
    </lineage>
</organism>
<dbReference type="Pfam" id="PF09515">
    <property type="entry name" value="Thia_YuaJ"/>
    <property type="match status" value="1"/>
</dbReference>
<feature type="transmembrane region" description="Helical" evidence="1">
    <location>
        <begin position="7"/>
        <end position="24"/>
    </location>
</feature>
<reference evidence="2 3" key="1">
    <citation type="submission" date="2024-06" db="EMBL/GenBank/DDBJ databases">
        <title>Genomic Encyclopedia of Type Strains, Phase IV (KMG-IV): sequencing the most valuable type-strain genomes for metagenomic binning, comparative biology and taxonomic classification.</title>
        <authorList>
            <person name="Goeker M."/>
        </authorList>
    </citation>
    <scope>NUCLEOTIDE SEQUENCE [LARGE SCALE GENOMIC DNA]</scope>
    <source>
        <strain evidence="2 3">DSM 26128</strain>
    </source>
</reference>
<feature type="transmembrane region" description="Helical" evidence="1">
    <location>
        <begin position="56"/>
        <end position="75"/>
    </location>
</feature>
<dbReference type="InterPro" id="IPR012651">
    <property type="entry name" value="Thia_Transptr_ThiT"/>
</dbReference>
<gene>
    <name evidence="2" type="ORF">ABID49_002184</name>
</gene>
<evidence type="ECO:0000313" key="3">
    <source>
        <dbReference type="Proteomes" id="UP001549099"/>
    </source>
</evidence>
<keyword evidence="1" id="KW-1133">Transmembrane helix</keyword>
<protein>
    <submittedName>
        <fullName evidence="2">Thiamine transporter</fullName>
    </submittedName>
</protein>
<dbReference type="Proteomes" id="UP001549099">
    <property type="component" value="Unassembled WGS sequence"/>
</dbReference>
<dbReference type="EMBL" id="JBEPLW010000019">
    <property type="protein sequence ID" value="MET3576268.1"/>
    <property type="molecule type" value="Genomic_DNA"/>
</dbReference>
<feature type="transmembrane region" description="Helical" evidence="1">
    <location>
        <begin position="112"/>
        <end position="142"/>
    </location>
</feature>
<accession>A0ABV2GDB2</accession>